<comment type="subcellular location">
    <subcellularLocation>
        <location evidence="1">Cell membrane</location>
        <topology evidence="1">Multi-pass membrane protein</topology>
    </subcellularLocation>
</comment>
<evidence type="ECO:0000313" key="7">
    <source>
        <dbReference type="EMBL" id="RHI87200.1"/>
    </source>
</evidence>
<comment type="caution">
    <text evidence="7">The sequence shown here is derived from an EMBL/GenBank/DDBJ whole genome shotgun (WGS) entry which is preliminary data.</text>
</comment>
<feature type="transmembrane region" description="Helical" evidence="6">
    <location>
        <begin position="440"/>
        <end position="461"/>
    </location>
</feature>
<dbReference type="InterPro" id="IPR050833">
    <property type="entry name" value="Poly_Biosynth_Transport"/>
</dbReference>
<evidence type="ECO:0000256" key="5">
    <source>
        <dbReference type="ARBA" id="ARBA00023136"/>
    </source>
</evidence>
<evidence type="ECO:0000256" key="1">
    <source>
        <dbReference type="ARBA" id="ARBA00004651"/>
    </source>
</evidence>
<feature type="transmembrane region" description="Helical" evidence="6">
    <location>
        <begin position="313"/>
        <end position="332"/>
    </location>
</feature>
<organism evidence="7 8">
    <name type="scientific">Phocaeicola vulgatus</name>
    <name type="common">Bacteroides vulgatus</name>
    <dbReference type="NCBI Taxonomy" id="821"/>
    <lineage>
        <taxon>Bacteria</taxon>
        <taxon>Pseudomonadati</taxon>
        <taxon>Bacteroidota</taxon>
        <taxon>Bacteroidia</taxon>
        <taxon>Bacteroidales</taxon>
        <taxon>Bacteroidaceae</taxon>
        <taxon>Phocaeicola</taxon>
    </lineage>
</organism>
<name>A0A415BLF3_PHOVU</name>
<reference evidence="7 8" key="1">
    <citation type="submission" date="2018-08" db="EMBL/GenBank/DDBJ databases">
        <title>A genome reference for cultivated species of the human gut microbiota.</title>
        <authorList>
            <person name="Zou Y."/>
            <person name="Xue W."/>
            <person name="Luo G."/>
        </authorList>
    </citation>
    <scope>NUCLEOTIDE SEQUENCE [LARGE SCALE GENOMIC DNA]</scope>
    <source>
        <strain evidence="7 8">AM13-21</strain>
    </source>
</reference>
<accession>A0A415BLF3</accession>
<keyword evidence="4 6" id="KW-1133">Transmembrane helix</keyword>
<dbReference type="Proteomes" id="UP000285777">
    <property type="component" value="Unassembled WGS sequence"/>
</dbReference>
<feature type="transmembrane region" description="Helical" evidence="6">
    <location>
        <begin position="122"/>
        <end position="143"/>
    </location>
</feature>
<feature type="transmembrane region" description="Helical" evidence="6">
    <location>
        <begin position="252"/>
        <end position="269"/>
    </location>
</feature>
<feature type="transmembrane region" description="Helical" evidence="6">
    <location>
        <begin position="12"/>
        <end position="29"/>
    </location>
</feature>
<dbReference type="RefSeq" id="WP_025019867.1">
    <property type="nucleotide sequence ID" value="NZ_QRLF01000033.1"/>
</dbReference>
<dbReference type="GO" id="GO:0005886">
    <property type="term" value="C:plasma membrane"/>
    <property type="evidence" value="ECO:0007669"/>
    <property type="project" value="UniProtKB-SubCell"/>
</dbReference>
<evidence type="ECO:0000313" key="8">
    <source>
        <dbReference type="Proteomes" id="UP000285777"/>
    </source>
</evidence>
<protein>
    <submittedName>
        <fullName evidence="7">Uncharacterized protein</fullName>
    </submittedName>
</protein>
<dbReference type="EMBL" id="QRLF01000033">
    <property type="protein sequence ID" value="RHI87200.1"/>
    <property type="molecule type" value="Genomic_DNA"/>
</dbReference>
<feature type="transmembrane region" description="Helical" evidence="6">
    <location>
        <begin position="41"/>
        <end position="62"/>
    </location>
</feature>
<dbReference type="AlphaFoldDB" id="A0A415BLF3"/>
<feature type="transmembrane region" description="Helical" evidence="6">
    <location>
        <begin position="83"/>
        <end position="110"/>
    </location>
</feature>
<evidence type="ECO:0000256" key="6">
    <source>
        <dbReference type="SAM" id="Phobius"/>
    </source>
</evidence>
<feature type="transmembrane region" description="Helical" evidence="6">
    <location>
        <begin position="377"/>
        <end position="396"/>
    </location>
</feature>
<keyword evidence="5 6" id="KW-0472">Membrane</keyword>
<keyword evidence="2" id="KW-1003">Cell membrane</keyword>
<gene>
    <name evidence="7" type="ORF">DW150_17435</name>
</gene>
<evidence type="ECO:0000256" key="4">
    <source>
        <dbReference type="ARBA" id="ARBA00022989"/>
    </source>
</evidence>
<feature type="transmembrane region" description="Helical" evidence="6">
    <location>
        <begin position="467"/>
        <end position="487"/>
    </location>
</feature>
<feature type="transmembrane region" description="Helical" evidence="6">
    <location>
        <begin position="402"/>
        <end position="420"/>
    </location>
</feature>
<feature type="transmembrane region" description="Helical" evidence="6">
    <location>
        <begin position="184"/>
        <end position="208"/>
    </location>
</feature>
<feature type="transmembrane region" description="Helical" evidence="6">
    <location>
        <begin position="155"/>
        <end position="178"/>
    </location>
</feature>
<feature type="transmembrane region" description="Helical" evidence="6">
    <location>
        <begin position="352"/>
        <end position="370"/>
    </location>
</feature>
<feature type="transmembrane region" description="Helical" evidence="6">
    <location>
        <begin position="229"/>
        <end position="246"/>
    </location>
</feature>
<evidence type="ECO:0000256" key="2">
    <source>
        <dbReference type="ARBA" id="ARBA00022475"/>
    </source>
</evidence>
<dbReference type="PANTHER" id="PTHR30250:SF26">
    <property type="entry name" value="PSMA PROTEIN"/>
    <property type="match status" value="1"/>
</dbReference>
<dbReference type="PANTHER" id="PTHR30250">
    <property type="entry name" value="PST FAMILY PREDICTED COLANIC ACID TRANSPORTER"/>
    <property type="match status" value="1"/>
</dbReference>
<sequence>MAASDRVIRNSLFLYGKMGITMFLSLYTTRLVLASLGATDFGVFNIVGGAIAMLSFLNFALATAIQRFLSYAKGGGNKEKEKIVFNVGIMLHCCIACVVSLFLLVMGHFYFNGLLNIPEDRVNAAIIVYGALIVNTFFTIISAPYDAAINANENMLFYSVFGVVESFLKFGVALAVAWTVADKLVLYGILMSSIALVYTGSMIAYCHSKYEECVIDICLCRDGDMFKQLISYIGWNLLSTSAITFTNYGLGIVVNMFFGVLLNTALGIAQQIDTMLNTFSNNMLKALNPIIMKKGGEGNTEGMLRVSLTGSKFSFYLFSFFVVPAFINMEFIQEVWLGEVPTGAVEFCRLQLITSLISQLGAALNPAIFAQGNIKSFSIGTTTIYGLSILSTYLMFHYGLPVYSMYISVIMLNVVAYRILALMVLKEKCGLSFLQYRDSVLFPCLLVFLFSFIPSYCISLRFDEKLIRFLVSGMVSVLLFGISFFTIGTSKAEKSLLLSFVSKSYKKYIAK</sequence>
<dbReference type="CDD" id="cd12082">
    <property type="entry name" value="MATE_like"/>
    <property type="match status" value="1"/>
</dbReference>
<proteinExistence type="predicted"/>
<evidence type="ECO:0000256" key="3">
    <source>
        <dbReference type="ARBA" id="ARBA00022692"/>
    </source>
</evidence>
<keyword evidence="3 6" id="KW-0812">Transmembrane</keyword>